<evidence type="ECO:0000256" key="2">
    <source>
        <dbReference type="ARBA" id="ARBA00023239"/>
    </source>
</evidence>
<dbReference type="EMBL" id="QFQD01000003">
    <property type="protein sequence ID" value="PZQ85406.1"/>
    <property type="molecule type" value="Genomic_DNA"/>
</dbReference>
<keyword evidence="2" id="KW-0456">Lyase</keyword>
<evidence type="ECO:0000313" key="4">
    <source>
        <dbReference type="EMBL" id="PZQ85406.1"/>
    </source>
</evidence>
<evidence type="ECO:0000313" key="5">
    <source>
        <dbReference type="Proteomes" id="UP000248887"/>
    </source>
</evidence>
<dbReference type="Proteomes" id="UP000248887">
    <property type="component" value="Unassembled WGS sequence"/>
</dbReference>
<protein>
    <recommendedName>
        <fullName evidence="3">Phosphomevalonate dehydratase large subunit-like domain-containing protein</fullName>
    </recommendedName>
</protein>
<evidence type="ECO:0000256" key="1">
    <source>
        <dbReference type="ARBA" id="ARBA00023004"/>
    </source>
</evidence>
<dbReference type="InterPro" id="IPR007506">
    <property type="entry name" value="PMDh-L-like_dom"/>
</dbReference>
<gene>
    <name evidence="4" type="ORF">DI549_01630</name>
</gene>
<organism evidence="4 5">
    <name type="scientific">Ancylobacter novellus</name>
    <name type="common">Thiobacillus novellus</name>
    <dbReference type="NCBI Taxonomy" id="921"/>
    <lineage>
        <taxon>Bacteria</taxon>
        <taxon>Pseudomonadati</taxon>
        <taxon>Pseudomonadota</taxon>
        <taxon>Alphaproteobacteria</taxon>
        <taxon>Hyphomicrobiales</taxon>
        <taxon>Xanthobacteraceae</taxon>
        <taxon>Ancylobacter</taxon>
    </lineage>
</organism>
<dbReference type="PANTHER" id="PTHR36577:SF3">
    <property type="entry name" value="DUF521 DOMAIN PROTEIN (AFU_ORTHOLOGUE AFUA_6G00490)"/>
    <property type="match status" value="1"/>
</dbReference>
<keyword evidence="1" id="KW-0408">Iron</keyword>
<dbReference type="GO" id="GO:0016829">
    <property type="term" value="F:lyase activity"/>
    <property type="evidence" value="ECO:0007669"/>
    <property type="project" value="UniProtKB-KW"/>
</dbReference>
<dbReference type="Pfam" id="PF04412">
    <property type="entry name" value="AcnX"/>
    <property type="match status" value="1"/>
</dbReference>
<comment type="caution">
    <text evidence="4">The sequence shown here is derived from an EMBL/GenBank/DDBJ whole genome shotgun (WGS) entry which is preliminary data.</text>
</comment>
<dbReference type="AlphaFoldDB" id="A0A2W5R6T4"/>
<feature type="domain" description="Phosphomevalonate dehydratase large subunit-like" evidence="3">
    <location>
        <begin position="1"/>
        <end position="407"/>
    </location>
</feature>
<name>A0A2W5R6T4_ANCNO</name>
<dbReference type="PANTHER" id="PTHR36577">
    <property type="entry name" value="DUF521 DOMAIN PROTEIN (AFU_ORTHOLOGUE AFUA_6G00490)"/>
    <property type="match status" value="1"/>
</dbReference>
<evidence type="ECO:0000259" key="3">
    <source>
        <dbReference type="Pfam" id="PF04412"/>
    </source>
</evidence>
<sequence>MKLNDEEEAMLAGEFGPARQWAIKHQIAVGSFFDAEDLVPVGQAHIMADTEATGTTGVEFLETLARLPEDQRRVRIPTITDPRGVDFAAYKRLKQTEDMADREARAVRAFEALSVMMTNTCINYQTILPPVCGEHLAFGDTGVVIYSNGVLGARSNFEGGPSALSAGLTGRTPRYGYHLDSKRRGTRHFVVESSLSSLNDWGVLGGLVGKATNSYWEVPVISGLDRVPNSDEMKHFGAALASFGSVAMFHIPGVTPEAPSMNQAFHGQIPPESVKFDADDFKRFYAQYEARGEKADVVVFAAPQLSLLEVEQVAKLIAGRNIHDQTSLIVTTSPEIKFAADRMGLTDKIERSGGMVLSGVCFYQSYAREMAEANGWSRLITNSAKLVNIIGGYGYRPTLLSMENCIESAVSGRIMQ</sequence>
<proteinExistence type="predicted"/>
<accession>A0A2W5R6T4</accession>
<reference evidence="4 5" key="1">
    <citation type="submission" date="2017-08" db="EMBL/GenBank/DDBJ databases">
        <title>Infants hospitalized years apart are colonized by the same room-sourced microbial strains.</title>
        <authorList>
            <person name="Brooks B."/>
            <person name="Olm M.R."/>
            <person name="Firek B.A."/>
            <person name="Baker R."/>
            <person name="Thomas B.C."/>
            <person name="Morowitz M.J."/>
            <person name="Banfield J.F."/>
        </authorList>
    </citation>
    <scope>NUCLEOTIDE SEQUENCE [LARGE SCALE GENOMIC DNA]</scope>
    <source>
        <strain evidence="4">S2_005_001_R2_27</strain>
    </source>
</reference>